<organism evidence="2 3">
    <name type="scientific">Ramlibacter monticola</name>
    <dbReference type="NCBI Taxonomy" id="1926872"/>
    <lineage>
        <taxon>Bacteria</taxon>
        <taxon>Pseudomonadati</taxon>
        <taxon>Pseudomonadota</taxon>
        <taxon>Betaproteobacteria</taxon>
        <taxon>Burkholderiales</taxon>
        <taxon>Comamonadaceae</taxon>
        <taxon>Ramlibacter</taxon>
    </lineage>
</organism>
<evidence type="ECO:0000313" key="2">
    <source>
        <dbReference type="EMBL" id="MBL0394295.1"/>
    </source>
</evidence>
<dbReference type="Pfam" id="PF01507">
    <property type="entry name" value="PAPS_reduct"/>
    <property type="match status" value="1"/>
</dbReference>
<dbReference type="InterPro" id="IPR002500">
    <property type="entry name" value="PAPS_reduct_dom"/>
</dbReference>
<protein>
    <submittedName>
        <fullName evidence="2">Phosphoadenosine phosphosulfate reductase family protein</fullName>
    </submittedName>
</protein>
<proteinExistence type="predicted"/>
<sequence>MDTLADFLARHERILLMFSAGKDSAAVLKLLRPHLARVMVTWVNPGHPYPETLDYMSHVQRSVPHFQMVLGQQPAFVARHGHPADLVPFEATPLGRIAADTSAPMLVPLEVCCRANLWGPMRQAVIDYGATGCIRGDKACDPLHANVVHGEVREGVEYHFPLLHWSDDQVREYVGDDIPASYRRGLRTSLDCMNCTAYLHENPGRLADLREHYPQAWAEVQPIVHWMRDITRRHLTAMEAA</sequence>
<dbReference type="EMBL" id="JAEQNE010000008">
    <property type="protein sequence ID" value="MBL0394295.1"/>
    <property type="molecule type" value="Genomic_DNA"/>
</dbReference>
<gene>
    <name evidence="2" type="ORF">JJ685_24360</name>
</gene>
<dbReference type="SUPFAM" id="SSF52402">
    <property type="entry name" value="Adenine nucleotide alpha hydrolases-like"/>
    <property type="match status" value="1"/>
</dbReference>
<dbReference type="GO" id="GO:0003824">
    <property type="term" value="F:catalytic activity"/>
    <property type="evidence" value="ECO:0007669"/>
    <property type="project" value="InterPro"/>
</dbReference>
<dbReference type="InterPro" id="IPR014729">
    <property type="entry name" value="Rossmann-like_a/b/a_fold"/>
</dbReference>
<accession>A0A936Z3E1</accession>
<feature type="domain" description="Phosphoadenosine phosphosulphate reductase" evidence="1">
    <location>
        <begin position="14"/>
        <end position="176"/>
    </location>
</feature>
<dbReference type="RefSeq" id="WP_201676972.1">
    <property type="nucleotide sequence ID" value="NZ_JAEQNE010000008.1"/>
</dbReference>
<keyword evidence="3" id="KW-1185">Reference proteome</keyword>
<name>A0A936Z3E1_9BURK</name>
<dbReference type="AlphaFoldDB" id="A0A936Z3E1"/>
<dbReference type="Proteomes" id="UP000599109">
    <property type="component" value="Unassembled WGS sequence"/>
</dbReference>
<comment type="caution">
    <text evidence="2">The sequence shown here is derived from an EMBL/GenBank/DDBJ whole genome shotgun (WGS) entry which is preliminary data.</text>
</comment>
<dbReference type="Gene3D" id="3.40.50.620">
    <property type="entry name" value="HUPs"/>
    <property type="match status" value="1"/>
</dbReference>
<reference evidence="2 3" key="1">
    <citation type="journal article" date="2017" name="Int. J. Syst. Evol. Microbiol.">
        <title>Ramlibacter monticola sp. nov., isolated from forest soil.</title>
        <authorList>
            <person name="Chaudhary D.K."/>
            <person name="Kim J."/>
        </authorList>
    </citation>
    <scope>NUCLEOTIDE SEQUENCE [LARGE SCALE GENOMIC DNA]</scope>
    <source>
        <strain evidence="2 3">KACC 19175</strain>
    </source>
</reference>
<evidence type="ECO:0000313" key="3">
    <source>
        <dbReference type="Proteomes" id="UP000599109"/>
    </source>
</evidence>
<evidence type="ECO:0000259" key="1">
    <source>
        <dbReference type="Pfam" id="PF01507"/>
    </source>
</evidence>